<dbReference type="EMBL" id="JAADJT010000012">
    <property type="protein sequence ID" value="NGZ87434.1"/>
    <property type="molecule type" value="Genomic_DNA"/>
</dbReference>
<feature type="compositionally biased region" description="Polar residues" evidence="1">
    <location>
        <begin position="37"/>
        <end position="50"/>
    </location>
</feature>
<comment type="caution">
    <text evidence="3">The sequence shown here is derived from an EMBL/GenBank/DDBJ whole genome shotgun (WGS) entry which is preliminary data.</text>
</comment>
<dbReference type="RefSeq" id="WP_166107552.1">
    <property type="nucleotide sequence ID" value="NZ_JAADJT010000012.1"/>
</dbReference>
<dbReference type="Proteomes" id="UP000666369">
    <property type="component" value="Unassembled WGS sequence"/>
</dbReference>
<keyword evidence="4" id="KW-1185">Reference proteome</keyword>
<evidence type="ECO:0000256" key="2">
    <source>
        <dbReference type="SAM" id="SignalP"/>
    </source>
</evidence>
<reference evidence="3 4" key="1">
    <citation type="submission" date="2020-01" db="EMBL/GenBank/DDBJ databases">
        <authorList>
            <person name="Lee S.D."/>
        </authorList>
    </citation>
    <scope>NUCLEOTIDE SEQUENCE [LARGE SCALE GENOMIC DNA]</scope>
    <source>
        <strain evidence="3 4">SAP-35</strain>
    </source>
</reference>
<keyword evidence="2" id="KW-0732">Signal</keyword>
<feature type="region of interest" description="Disordered" evidence="1">
    <location>
        <begin position="30"/>
        <end position="68"/>
    </location>
</feature>
<name>A0ABX0FSI3_9BURK</name>
<organism evidence="3 4">
    <name type="scientific">Duganella aceris</name>
    <dbReference type="NCBI Taxonomy" id="2703883"/>
    <lineage>
        <taxon>Bacteria</taxon>
        <taxon>Pseudomonadati</taxon>
        <taxon>Pseudomonadota</taxon>
        <taxon>Betaproteobacteria</taxon>
        <taxon>Burkholderiales</taxon>
        <taxon>Oxalobacteraceae</taxon>
        <taxon>Telluria group</taxon>
        <taxon>Duganella</taxon>
    </lineage>
</organism>
<gene>
    <name evidence="3" type="ORF">GW587_24630</name>
</gene>
<evidence type="ECO:0000313" key="3">
    <source>
        <dbReference type="EMBL" id="NGZ87434.1"/>
    </source>
</evidence>
<reference evidence="4" key="2">
    <citation type="submission" date="2023-07" db="EMBL/GenBank/DDBJ databases">
        <title>Duganella aceri sp. nov., isolated from tree sap.</title>
        <authorList>
            <person name="Kim I.S."/>
        </authorList>
    </citation>
    <scope>NUCLEOTIDE SEQUENCE [LARGE SCALE GENOMIC DNA]</scope>
    <source>
        <strain evidence="4">SAP-35</strain>
    </source>
</reference>
<sequence length="287" mass="31576">MSRKLNQLLLWLSLTSSSVLLPAYPHEAAPPKCTSAPCGNTATGEDPQQQRLREAGARSEALRGGDDDQQRWSSIRLYSDSTKPERLTMPVMKAAGLAMHLDPKSGQLSFSKPGARHTFSIVSPAGDKNSVCPEYTIQIIEASPVHALVRMSCLQVEYAPGRYHMGVDYYLYDAETAVMRSIWRTAVNDRNARMPDTKPPPSLKIIPNGYRFDWAGVPPSNSKMSTTVLRNSYTRQTGKTGGMILLCTNLSAPNGQGVEDEMCEGAVLTRIRDSKDSKDKSQRLAPM</sequence>
<evidence type="ECO:0000256" key="1">
    <source>
        <dbReference type="SAM" id="MobiDB-lite"/>
    </source>
</evidence>
<accession>A0ABX0FSI3</accession>
<feature type="chain" id="PRO_5046363987" evidence="2">
    <location>
        <begin position="29"/>
        <end position="287"/>
    </location>
</feature>
<feature type="compositionally biased region" description="Basic and acidic residues" evidence="1">
    <location>
        <begin position="51"/>
        <end position="68"/>
    </location>
</feature>
<evidence type="ECO:0000313" key="4">
    <source>
        <dbReference type="Proteomes" id="UP000666369"/>
    </source>
</evidence>
<proteinExistence type="predicted"/>
<protein>
    <submittedName>
        <fullName evidence="3">Uncharacterized protein</fullName>
    </submittedName>
</protein>
<feature type="signal peptide" evidence="2">
    <location>
        <begin position="1"/>
        <end position="28"/>
    </location>
</feature>